<evidence type="ECO:0000256" key="2">
    <source>
        <dbReference type="SAM" id="SignalP"/>
    </source>
</evidence>
<dbReference type="PROSITE" id="PS51767">
    <property type="entry name" value="PEPTIDASE_A1"/>
    <property type="match status" value="1"/>
</dbReference>
<dbReference type="EMBL" id="CAJFCV020000002">
    <property type="protein sequence ID" value="CAG9092311.1"/>
    <property type="molecule type" value="Genomic_DNA"/>
</dbReference>
<feature type="signal peptide" evidence="2">
    <location>
        <begin position="1"/>
        <end position="16"/>
    </location>
</feature>
<dbReference type="InterPro" id="IPR021109">
    <property type="entry name" value="Peptidase_aspartic_dom_sf"/>
</dbReference>
<dbReference type="CDD" id="cd05471">
    <property type="entry name" value="pepsin_like"/>
    <property type="match status" value="1"/>
</dbReference>
<protein>
    <submittedName>
        <fullName evidence="4">(pine wood nematode) hypothetical protein</fullName>
    </submittedName>
</protein>
<dbReference type="Gene3D" id="2.40.70.10">
    <property type="entry name" value="Acid Proteases"/>
    <property type="match status" value="2"/>
</dbReference>
<dbReference type="InterPro" id="IPR034164">
    <property type="entry name" value="Pepsin-like_dom"/>
</dbReference>
<evidence type="ECO:0000313" key="5">
    <source>
        <dbReference type="Proteomes" id="UP000659654"/>
    </source>
</evidence>
<keyword evidence="5" id="KW-1185">Reference proteome</keyword>
<reference evidence="4" key="1">
    <citation type="submission" date="2020-09" db="EMBL/GenBank/DDBJ databases">
        <authorList>
            <person name="Kikuchi T."/>
        </authorList>
    </citation>
    <scope>NUCLEOTIDE SEQUENCE</scope>
    <source>
        <strain evidence="4">Ka4C1</strain>
    </source>
</reference>
<dbReference type="PANTHER" id="PTHR47966:SF45">
    <property type="entry name" value="PEPTIDASE A1 DOMAIN-CONTAINING PROTEIN"/>
    <property type="match status" value="1"/>
</dbReference>
<evidence type="ECO:0000313" key="4">
    <source>
        <dbReference type="EMBL" id="CAD5213302.1"/>
    </source>
</evidence>
<gene>
    <name evidence="4" type="ORF">BXYJ_LOCUS2962</name>
</gene>
<dbReference type="SMR" id="A0A7I8WMS2"/>
<name>A0A7I8WMS2_BURXY</name>
<dbReference type="GO" id="GO:0006508">
    <property type="term" value="P:proteolysis"/>
    <property type="evidence" value="ECO:0007669"/>
    <property type="project" value="InterPro"/>
</dbReference>
<dbReference type="AlphaFoldDB" id="A0A7I8WMS2"/>
<dbReference type="OrthoDB" id="5853681at2759"/>
<organism evidence="4 5">
    <name type="scientific">Bursaphelenchus xylophilus</name>
    <name type="common">Pinewood nematode worm</name>
    <name type="synonym">Aphelenchoides xylophilus</name>
    <dbReference type="NCBI Taxonomy" id="6326"/>
    <lineage>
        <taxon>Eukaryota</taxon>
        <taxon>Metazoa</taxon>
        <taxon>Ecdysozoa</taxon>
        <taxon>Nematoda</taxon>
        <taxon>Chromadorea</taxon>
        <taxon>Rhabditida</taxon>
        <taxon>Tylenchina</taxon>
        <taxon>Tylenchomorpha</taxon>
        <taxon>Aphelenchoidea</taxon>
        <taxon>Aphelenchoididae</taxon>
        <taxon>Bursaphelenchus</taxon>
    </lineage>
</organism>
<feature type="chain" id="PRO_5035412455" evidence="2">
    <location>
        <begin position="17"/>
        <end position="456"/>
    </location>
</feature>
<dbReference type="InterPro" id="IPR001461">
    <property type="entry name" value="Aspartic_peptidase_A1"/>
</dbReference>
<proteinExistence type="inferred from homology"/>
<dbReference type="Proteomes" id="UP000582659">
    <property type="component" value="Unassembled WGS sequence"/>
</dbReference>
<dbReference type="GO" id="GO:0005764">
    <property type="term" value="C:lysosome"/>
    <property type="evidence" value="ECO:0007669"/>
    <property type="project" value="TreeGrafter"/>
</dbReference>
<evidence type="ECO:0000259" key="3">
    <source>
        <dbReference type="PROSITE" id="PS51767"/>
    </source>
</evidence>
<dbReference type="EMBL" id="CAJFDI010000002">
    <property type="protein sequence ID" value="CAD5213302.1"/>
    <property type="molecule type" value="Genomic_DNA"/>
</dbReference>
<dbReference type="Proteomes" id="UP000659654">
    <property type="component" value="Unassembled WGS sequence"/>
</dbReference>
<comment type="similarity">
    <text evidence="1">Belongs to the peptidase A1 family.</text>
</comment>
<evidence type="ECO:0000256" key="1">
    <source>
        <dbReference type="ARBA" id="ARBA00007447"/>
    </source>
</evidence>
<dbReference type="SUPFAM" id="SSF50630">
    <property type="entry name" value="Acid proteases"/>
    <property type="match status" value="1"/>
</dbReference>
<dbReference type="InterPro" id="IPR033121">
    <property type="entry name" value="PEPTIDASE_A1"/>
</dbReference>
<comment type="caution">
    <text evidence="4">The sequence shown here is derived from an EMBL/GenBank/DDBJ whole genome shotgun (WGS) entry which is preliminary data.</text>
</comment>
<dbReference type="Pfam" id="PF00026">
    <property type="entry name" value="Asp"/>
    <property type="match status" value="1"/>
</dbReference>
<sequence length="456" mass="49700">MKSICLSLLLAAAVSSIEIPIQRRVVASTLSSGIPIDVDTASKAYVGVISLGSPGQDFNVAFDLNTPALWVPDSACSCGDPCKNEKLCPQLCAAHCCTKSFLGDEKSGSCTNKNVFDTQKSRSYVGGNANVDLKFLGGTVKAATGYDTLRLGPHYRPGLTANNIQFGRVKDFNQDYELVNYDGVFGLGFGEVNGISSPIKQLASHGVIPSALLTAYIYNEGHQNTVDGVLTIGQVDRRRCENAKVFAETVRTADAWVFSSPSFNLTTTYGTTNGSWMGVLDFSTDYIQVPQTALKLIQNYLSGSIDEDGRIIFQCVRSFPLYFNIGGQPLILNTKLFSERYAGTLCRLKIRATAPSDKYAFRVSNLPNKPSVNRTALTAEDTQLGLTVILEKANWPHQPTSPRIVIRIPISRVGEISRAIGLAVDSKVTNRVIPLFCKNDANQNKIFFVVEPNRRK</sequence>
<keyword evidence="2" id="KW-0732">Signal</keyword>
<dbReference type="PANTHER" id="PTHR47966">
    <property type="entry name" value="BETA-SITE APP-CLEAVING ENZYME, ISOFORM A-RELATED"/>
    <property type="match status" value="1"/>
</dbReference>
<accession>A0A7I8WMS2</accession>
<feature type="domain" description="Peptidase A1" evidence="3">
    <location>
        <begin position="45"/>
        <end position="387"/>
    </location>
</feature>
<dbReference type="GO" id="GO:0004190">
    <property type="term" value="F:aspartic-type endopeptidase activity"/>
    <property type="evidence" value="ECO:0007669"/>
    <property type="project" value="InterPro"/>
</dbReference>